<dbReference type="Proteomes" id="UP000733611">
    <property type="component" value="Unassembled WGS sequence"/>
</dbReference>
<dbReference type="EC" id="2.7.7.2" evidence="15"/>
<evidence type="ECO:0000256" key="7">
    <source>
        <dbReference type="ARBA" id="ARBA00022695"/>
    </source>
</evidence>
<evidence type="ECO:0000256" key="6">
    <source>
        <dbReference type="ARBA" id="ARBA00022679"/>
    </source>
</evidence>
<dbReference type="GO" id="GO:0009231">
    <property type="term" value="P:riboflavin biosynthetic process"/>
    <property type="evidence" value="ECO:0007669"/>
    <property type="project" value="InterPro"/>
</dbReference>
<dbReference type="FunFam" id="3.40.50.620:FF:000021">
    <property type="entry name" value="Riboflavin biosynthesis protein"/>
    <property type="match status" value="1"/>
</dbReference>
<gene>
    <name evidence="17" type="primary">ribF</name>
    <name evidence="17" type="ORF">H9847_05950</name>
</gene>
<proteinExistence type="inferred from homology"/>
<protein>
    <recommendedName>
        <fullName evidence="15">Riboflavin biosynthesis protein</fullName>
    </recommendedName>
    <domain>
        <recommendedName>
            <fullName evidence="15">Riboflavin kinase</fullName>
            <ecNumber evidence="15">2.7.1.26</ecNumber>
        </recommendedName>
        <alternativeName>
            <fullName evidence="15">Flavokinase</fullName>
        </alternativeName>
    </domain>
    <domain>
        <recommendedName>
            <fullName evidence="15">FMN adenylyltransferase</fullName>
            <ecNumber evidence="15">2.7.7.2</ecNumber>
        </recommendedName>
        <alternativeName>
            <fullName evidence="15">FAD pyrophosphorylase</fullName>
        </alternativeName>
        <alternativeName>
            <fullName evidence="15">FAD synthase</fullName>
        </alternativeName>
    </domain>
</protein>
<evidence type="ECO:0000256" key="10">
    <source>
        <dbReference type="ARBA" id="ARBA00022827"/>
    </source>
</evidence>
<evidence type="ECO:0000256" key="8">
    <source>
        <dbReference type="ARBA" id="ARBA00022741"/>
    </source>
</evidence>
<evidence type="ECO:0000256" key="11">
    <source>
        <dbReference type="ARBA" id="ARBA00022840"/>
    </source>
</evidence>
<dbReference type="SUPFAM" id="SSF82114">
    <property type="entry name" value="Riboflavin kinase-like"/>
    <property type="match status" value="1"/>
</dbReference>
<feature type="domain" description="Riboflavin kinase" evidence="16">
    <location>
        <begin position="190"/>
        <end position="316"/>
    </location>
</feature>
<dbReference type="Pfam" id="PF06574">
    <property type="entry name" value="FAD_syn"/>
    <property type="match status" value="1"/>
</dbReference>
<evidence type="ECO:0000256" key="2">
    <source>
        <dbReference type="ARBA" id="ARBA00004726"/>
    </source>
</evidence>
<evidence type="ECO:0000256" key="15">
    <source>
        <dbReference type="PIRNR" id="PIRNR004491"/>
    </source>
</evidence>
<dbReference type="GO" id="GO:0009398">
    <property type="term" value="P:FMN biosynthetic process"/>
    <property type="evidence" value="ECO:0007669"/>
    <property type="project" value="UniProtKB-UniRule"/>
</dbReference>
<comment type="caution">
    <text evidence="17">The sequence shown here is derived from an EMBL/GenBank/DDBJ whole genome shotgun (WGS) entry which is preliminary data.</text>
</comment>
<dbReference type="PANTHER" id="PTHR22749">
    <property type="entry name" value="RIBOFLAVIN KINASE/FMN ADENYLYLTRANSFERASE"/>
    <property type="match status" value="1"/>
</dbReference>
<keyword evidence="5 15" id="KW-0288">FMN</keyword>
<dbReference type="NCBIfam" id="NF004163">
    <property type="entry name" value="PRK05627.1-6"/>
    <property type="match status" value="1"/>
</dbReference>
<dbReference type="InterPro" id="IPR015865">
    <property type="entry name" value="Riboflavin_kinase_bac/euk"/>
</dbReference>
<dbReference type="InterPro" id="IPR002606">
    <property type="entry name" value="Riboflavin_kinase_bac"/>
</dbReference>
<dbReference type="InterPro" id="IPR015864">
    <property type="entry name" value="FAD_synthase"/>
</dbReference>
<comment type="similarity">
    <text evidence="15">Belongs to the ribF family.</text>
</comment>
<reference evidence="17" key="1">
    <citation type="journal article" date="2021" name="PeerJ">
        <title>Extensive microbial diversity within the chicken gut microbiome revealed by metagenomics and culture.</title>
        <authorList>
            <person name="Gilroy R."/>
            <person name="Ravi A."/>
            <person name="Getino M."/>
            <person name="Pursley I."/>
            <person name="Horton D.L."/>
            <person name="Alikhan N.F."/>
            <person name="Baker D."/>
            <person name="Gharbi K."/>
            <person name="Hall N."/>
            <person name="Watson M."/>
            <person name="Adriaenssens E.M."/>
            <person name="Foster-Nyarko E."/>
            <person name="Jarju S."/>
            <person name="Secka A."/>
            <person name="Antonio M."/>
            <person name="Oren A."/>
            <person name="Chaudhuri R.R."/>
            <person name="La Ragione R."/>
            <person name="Hildebrand F."/>
            <person name="Pallen M.J."/>
        </authorList>
    </citation>
    <scope>NUCLEOTIDE SEQUENCE</scope>
    <source>
        <strain evidence="17">378</strain>
    </source>
</reference>
<sequence length="327" mass="36919">MWHFGAEFTMRLYRCLSDFHGSERGIALAIGNFDGFHVGHQAVINAMKDKAQRMGLQSAVMIFEPQPLEFFGKKVPARLFSLRDKLRIFRAYGVDIVFCMSFTRKFAALNDVEFVDLLQNKLNVKSVTVGSQFSFGKAGAYTFTDLERCCHAVGIECSKVHKVEEDGVRISSTLLRSLIQAGDFFTAQKFMGHPYSISGRVVHGNALGRTLGFPTANINLNRRVCPLSGVYAVQVKCVYGEYWGVANVGHRPTVNTTDMLHSLLEVNLIDFNGDLYGKSIEVVFYFKLRDEMKFDGLDALVKQMTADKERAHYLLENMQHYEQVHLA</sequence>
<dbReference type="EC" id="2.7.1.26" evidence="15"/>
<evidence type="ECO:0000256" key="9">
    <source>
        <dbReference type="ARBA" id="ARBA00022777"/>
    </source>
</evidence>
<keyword evidence="11 15" id="KW-0067">ATP-binding</keyword>
<dbReference type="PANTHER" id="PTHR22749:SF6">
    <property type="entry name" value="RIBOFLAVIN KINASE"/>
    <property type="match status" value="1"/>
</dbReference>
<comment type="catalytic activity">
    <reaction evidence="13 15">
        <text>riboflavin + ATP = FMN + ADP + H(+)</text>
        <dbReference type="Rhea" id="RHEA:14357"/>
        <dbReference type="ChEBI" id="CHEBI:15378"/>
        <dbReference type="ChEBI" id="CHEBI:30616"/>
        <dbReference type="ChEBI" id="CHEBI:57986"/>
        <dbReference type="ChEBI" id="CHEBI:58210"/>
        <dbReference type="ChEBI" id="CHEBI:456216"/>
        <dbReference type="EC" id="2.7.1.26"/>
    </reaction>
</comment>
<evidence type="ECO:0000256" key="4">
    <source>
        <dbReference type="ARBA" id="ARBA00022630"/>
    </source>
</evidence>
<dbReference type="InterPro" id="IPR023465">
    <property type="entry name" value="Riboflavin_kinase_dom_sf"/>
</dbReference>
<keyword evidence="7 15" id="KW-0548">Nucleotidyltransferase</keyword>
<dbReference type="EMBL" id="JAHLFE010000117">
    <property type="protein sequence ID" value="MBU3844397.1"/>
    <property type="molecule type" value="Genomic_DNA"/>
</dbReference>
<evidence type="ECO:0000256" key="14">
    <source>
        <dbReference type="ARBA" id="ARBA00049494"/>
    </source>
</evidence>
<dbReference type="NCBIfam" id="NF004159">
    <property type="entry name" value="PRK05627.1-2"/>
    <property type="match status" value="1"/>
</dbReference>
<evidence type="ECO:0000256" key="3">
    <source>
        <dbReference type="ARBA" id="ARBA00005201"/>
    </source>
</evidence>
<dbReference type="GO" id="GO:0005524">
    <property type="term" value="F:ATP binding"/>
    <property type="evidence" value="ECO:0007669"/>
    <property type="project" value="UniProtKB-UniRule"/>
</dbReference>
<evidence type="ECO:0000259" key="16">
    <source>
        <dbReference type="SMART" id="SM00904"/>
    </source>
</evidence>
<dbReference type="GO" id="GO:0003919">
    <property type="term" value="F:FMN adenylyltransferase activity"/>
    <property type="evidence" value="ECO:0007669"/>
    <property type="project" value="UniProtKB-UniRule"/>
</dbReference>
<evidence type="ECO:0000256" key="5">
    <source>
        <dbReference type="ARBA" id="ARBA00022643"/>
    </source>
</evidence>
<comment type="pathway">
    <text evidence="2 15">Cofactor biosynthesis; FAD biosynthesis; FAD from FMN: step 1/1.</text>
</comment>
<dbReference type="Gene3D" id="3.40.50.620">
    <property type="entry name" value="HUPs"/>
    <property type="match status" value="1"/>
</dbReference>
<dbReference type="InterPro" id="IPR014729">
    <property type="entry name" value="Rossmann-like_a/b/a_fold"/>
</dbReference>
<evidence type="ECO:0000256" key="1">
    <source>
        <dbReference type="ARBA" id="ARBA00002121"/>
    </source>
</evidence>
<keyword evidence="8 15" id="KW-0547">Nucleotide-binding</keyword>
<comment type="catalytic activity">
    <reaction evidence="14 15">
        <text>FMN + ATP + H(+) = FAD + diphosphate</text>
        <dbReference type="Rhea" id="RHEA:17237"/>
        <dbReference type="ChEBI" id="CHEBI:15378"/>
        <dbReference type="ChEBI" id="CHEBI:30616"/>
        <dbReference type="ChEBI" id="CHEBI:33019"/>
        <dbReference type="ChEBI" id="CHEBI:57692"/>
        <dbReference type="ChEBI" id="CHEBI:58210"/>
        <dbReference type="EC" id="2.7.7.2"/>
    </reaction>
</comment>
<dbReference type="PIRSF" id="PIRSF004491">
    <property type="entry name" value="FAD_Synth"/>
    <property type="match status" value="1"/>
</dbReference>
<dbReference type="SMART" id="SM00904">
    <property type="entry name" value="Flavokinase"/>
    <property type="match status" value="1"/>
</dbReference>
<evidence type="ECO:0000313" key="18">
    <source>
        <dbReference type="Proteomes" id="UP000733611"/>
    </source>
</evidence>
<keyword evidence="9 15" id="KW-0418">Kinase</keyword>
<dbReference type="Gene3D" id="2.40.30.30">
    <property type="entry name" value="Riboflavin kinase-like"/>
    <property type="match status" value="1"/>
</dbReference>
<dbReference type="Pfam" id="PF01687">
    <property type="entry name" value="Flavokinase"/>
    <property type="match status" value="1"/>
</dbReference>
<evidence type="ECO:0000313" key="17">
    <source>
        <dbReference type="EMBL" id="MBU3844397.1"/>
    </source>
</evidence>
<organism evidence="17 18">
    <name type="scientific">Candidatus Anaerobiospirillum pullicola</name>
    <dbReference type="NCBI Taxonomy" id="2838451"/>
    <lineage>
        <taxon>Bacteria</taxon>
        <taxon>Pseudomonadati</taxon>
        <taxon>Pseudomonadota</taxon>
        <taxon>Gammaproteobacteria</taxon>
        <taxon>Aeromonadales</taxon>
        <taxon>Succinivibrionaceae</taxon>
        <taxon>Anaerobiospirillum</taxon>
    </lineage>
</organism>
<dbReference type="NCBIfam" id="TIGR00083">
    <property type="entry name" value="ribF"/>
    <property type="match status" value="1"/>
</dbReference>
<keyword evidence="4 15" id="KW-0285">Flavoprotein</keyword>
<dbReference type="GO" id="GO:0008531">
    <property type="term" value="F:riboflavin kinase activity"/>
    <property type="evidence" value="ECO:0007669"/>
    <property type="project" value="UniProtKB-UniRule"/>
</dbReference>
<dbReference type="GO" id="GO:0006747">
    <property type="term" value="P:FAD biosynthetic process"/>
    <property type="evidence" value="ECO:0007669"/>
    <property type="project" value="UniProtKB-UniRule"/>
</dbReference>
<dbReference type="CDD" id="cd02064">
    <property type="entry name" value="FAD_synthetase_N"/>
    <property type="match status" value="1"/>
</dbReference>
<evidence type="ECO:0000256" key="13">
    <source>
        <dbReference type="ARBA" id="ARBA00047880"/>
    </source>
</evidence>
<comment type="function">
    <text evidence="1">Catalyzes the phosphorylation of riboflavin to FMN followed by the adenylation of FMN to FAD.</text>
</comment>
<keyword evidence="12" id="KW-0511">Multifunctional enzyme</keyword>
<comment type="pathway">
    <text evidence="3 15">Cofactor biosynthesis; FMN biosynthesis; FMN from riboflavin (ATP route): step 1/1.</text>
</comment>
<dbReference type="NCBIfam" id="NF004162">
    <property type="entry name" value="PRK05627.1-5"/>
    <property type="match status" value="1"/>
</dbReference>
<dbReference type="AlphaFoldDB" id="A0A948TGI4"/>
<reference evidence="17" key="2">
    <citation type="submission" date="2021-04" db="EMBL/GenBank/DDBJ databases">
        <authorList>
            <person name="Gilroy R."/>
        </authorList>
    </citation>
    <scope>NUCLEOTIDE SEQUENCE</scope>
    <source>
        <strain evidence="17">378</strain>
    </source>
</reference>
<dbReference type="SUPFAM" id="SSF52374">
    <property type="entry name" value="Nucleotidylyl transferase"/>
    <property type="match status" value="1"/>
</dbReference>
<dbReference type="InterPro" id="IPR023468">
    <property type="entry name" value="Riboflavin_kinase"/>
</dbReference>
<keyword evidence="6 15" id="KW-0808">Transferase</keyword>
<keyword evidence="10 15" id="KW-0274">FAD</keyword>
<name>A0A948TGI4_9GAMM</name>
<accession>A0A948TGI4</accession>
<evidence type="ECO:0000256" key="12">
    <source>
        <dbReference type="ARBA" id="ARBA00023268"/>
    </source>
</evidence>